<gene>
    <name evidence="1" type="ORF">M9Y10_032428</name>
</gene>
<evidence type="ECO:0000313" key="2">
    <source>
        <dbReference type="Proteomes" id="UP001470230"/>
    </source>
</evidence>
<accession>A0ABR2GZ85</accession>
<dbReference type="Proteomes" id="UP001470230">
    <property type="component" value="Unassembled WGS sequence"/>
</dbReference>
<dbReference type="EMBL" id="JAPFFF010000053">
    <property type="protein sequence ID" value="KAK8838968.1"/>
    <property type="molecule type" value="Genomic_DNA"/>
</dbReference>
<keyword evidence="2" id="KW-1185">Reference proteome</keyword>
<organism evidence="1 2">
    <name type="scientific">Tritrichomonas musculus</name>
    <dbReference type="NCBI Taxonomy" id="1915356"/>
    <lineage>
        <taxon>Eukaryota</taxon>
        <taxon>Metamonada</taxon>
        <taxon>Parabasalia</taxon>
        <taxon>Tritrichomonadida</taxon>
        <taxon>Tritrichomonadidae</taxon>
        <taxon>Tritrichomonas</taxon>
    </lineage>
</organism>
<evidence type="ECO:0000313" key="1">
    <source>
        <dbReference type="EMBL" id="KAK8838968.1"/>
    </source>
</evidence>
<sequence length="94" mass="11211">MYKIQFTVCKRWVKKPLTPEISNKLLNNFTVENFVFDIDSNTPEYFYEKGGEELPVWSLFAVLKFWLYEKYEGNNDRGGSFFQYQQRNSGKKSS</sequence>
<name>A0ABR2GZ85_9EUKA</name>
<proteinExistence type="predicted"/>
<protein>
    <submittedName>
        <fullName evidence="1">Uncharacterized protein</fullName>
    </submittedName>
</protein>
<reference evidence="1 2" key="1">
    <citation type="submission" date="2024-04" db="EMBL/GenBank/DDBJ databases">
        <title>Tritrichomonas musculus Genome.</title>
        <authorList>
            <person name="Alves-Ferreira E."/>
            <person name="Grigg M."/>
            <person name="Lorenzi H."/>
            <person name="Galac M."/>
        </authorList>
    </citation>
    <scope>NUCLEOTIDE SEQUENCE [LARGE SCALE GENOMIC DNA]</scope>
    <source>
        <strain evidence="1 2">EAF2021</strain>
    </source>
</reference>
<comment type="caution">
    <text evidence="1">The sequence shown here is derived from an EMBL/GenBank/DDBJ whole genome shotgun (WGS) entry which is preliminary data.</text>
</comment>